<dbReference type="AlphaFoldDB" id="A0A4S2MZ56"/>
<feature type="compositionally biased region" description="Low complexity" evidence="2">
    <location>
        <begin position="167"/>
        <end position="180"/>
    </location>
</feature>
<feature type="compositionally biased region" description="Polar residues" evidence="2">
    <location>
        <begin position="245"/>
        <end position="260"/>
    </location>
</feature>
<feature type="region of interest" description="Disordered" evidence="2">
    <location>
        <begin position="1"/>
        <end position="377"/>
    </location>
</feature>
<feature type="compositionally biased region" description="Acidic residues" evidence="2">
    <location>
        <begin position="321"/>
        <end position="330"/>
    </location>
</feature>
<dbReference type="Proteomes" id="UP000298138">
    <property type="component" value="Unassembled WGS sequence"/>
</dbReference>
<feature type="compositionally biased region" description="Polar residues" evidence="2">
    <location>
        <begin position="9"/>
        <end position="20"/>
    </location>
</feature>
<evidence type="ECO:0000313" key="4">
    <source>
        <dbReference type="Proteomes" id="UP000298138"/>
    </source>
</evidence>
<evidence type="ECO:0000313" key="3">
    <source>
        <dbReference type="EMBL" id="TGZ82011.1"/>
    </source>
</evidence>
<dbReference type="InterPro" id="IPR001680">
    <property type="entry name" value="WD40_rpt"/>
</dbReference>
<feature type="repeat" description="WD" evidence="1">
    <location>
        <begin position="874"/>
        <end position="909"/>
    </location>
</feature>
<feature type="compositionally biased region" description="Pro residues" evidence="2">
    <location>
        <begin position="201"/>
        <end position="212"/>
    </location>
</feature>
<name>A0A4S2MZ56_9PEZI</name>
<dbReference type="PANTHER" id="PTHR43991">
    <property type="entry name" value="WD REPEAT PROTEIN (AFU_ORTHOLOGUE AFUA_8G05640)-RELATED"/>
    <property type="match status" value="1"/>
</dbReference>
<feature type="compositionally biased region" description="Pro residues" evidence="2">
    <location>
        <begin position="111"/>
        <end position="121"/>
    </location>
</feature>
<feature type="compositionally biased region" description="Polar residues" evidence="2">
    <location>
        <begin position="144"/>
        <end position="154"/>
    </location>
</feature>
<feature type="region of interest" description="Disordered" evidence="2">
    <location>
        <begin position="430"/>
        <end position="469"/>
    </location>
</feature>
<keyword evidence="1" id="KW-0853">WD repeat</keyword>
<dbReference type="Gene3D" id="2.130.10.10">
    <property type="entry name" value="YVTN repeat-like/Quinoprotein amine dehydrogenase"/>
    <property type="match status" value="1"/>
</dbReference>
<reference evidence="3 4" key="1">
    <citation type="submission" date="2019-04" db="EMBL/GenBank/DDBJ databases">
        <title>Comparative genomics and transcriptomics to analyze fruiting body development in filamentous ascomycetes.</title>
        <authorList>
            <consortium name="DOE Joint Genome Institute"/>
            <person name="Lutkenhaus R."/>
            <person name="Traeger S."/>
            <person name="Breuer J."/>
            <person name="Kuo A."/>
            <person name="Lipzen A."/>
            <person name="Pangilinan J."/>
            <person name="Dilworth D."/>
            <person name="Sandor L."/>
            <person name="Poggeler S."/>
            <person name="Barry K."/>
            <person name="Grigoriev I.V."/>
            <person name="Nowrousian M."/>
        </authorList>
    </citation>
    <scope>NUCLEOTIDE SEQUENCE [LARGE SCALE GENOMIC DNA]</scope>
    <source>
        <strain evidence="3 4">CBS 389.68</strain>
    </source>
</reference>
<dbReference type="PANTHER" id="PTHR43991:SF12">
    <property type="entry name" value="WD REPEAT PROTEIN (AFU_ORTHOLOGUE AFUA_8G05640)"/>
    <property type="match status" value="1"/>
</dbReference>
<dbReference type="InterPro" id="IPR036322">
    <property type="entry name" value="WD40_repeat_dom_sf"/>
</dbReference>
<organism evidence="3 4">
    <name type="scientific">Ascodesmis nigricans</name>
    <dbReference type="NCBI Taxonomy" id="341454"/>
    <lineage>
        <taxon>Eukaryota</taxon>
        <taxon>Fungi</taxon>
        <taxon>Dikarya</taxon>
        <taxon>Ascomycota</taxon>
        <taxon>Pezizomycotina</taxon>
        <taxon>Pezizomycetes</taxon>
        <taxon>Pezizales</taxon>
        <taxon>Ascodesmidaceae</taxon>
        <taxon>Ascodesmis</taxon>
    </lineage>
</organism>
<evidence type="ECO:0000256" key="1">
    <source>
        <dbReference type="PROSITE-ProRule" id="PRU00221"/>
    </source>
</evidence>
<keyword evidence="4" id="KW-1185">Reference proteome</keyword>
<gene>
    <name evidence="3" type="ORF">EX30DRAFT_330678</name>
</gene>
<accession>A0A4S2MZ56</accession>
<dbReference type="STRING" id="341454.A0A4S2MZ56"/>
<evidence type="ECO:0000256" key="2">
    <source>
        <dbReference type="SAM" id="MobiDB-lite"/>
    </source>
</evidence>
<sequence>MGPRPRRSPSPQWVSPSLSDTEPGGVSLGGVLLDDDDHEDNGNDGADSSVPEDNADRATDLPPRAPVTPPASAGGSRVRTLPAPPPPPAPALSEPLNSLLPRTSQALSSPPLDPFTSPPSPLQTFSPRVARRRPRRPDRELFVSVTSSSEQLQSAYLPLPASILRDSSPNLLDSSSNTLNAHLASAAPITPPRRTLHRPPTHLPPDRPPPSHPESLLEEPARRSAGSVEQSTGTSGGQSASTVTPTSQQDSSTPWSNSTVRPGRSFARAGSPTPTRLASRPYATDTEDESDGGIAFDSDMDREYEPFSATRRSPAWAIAAEMDEDEDDDRLEAYASYPSAETDAPIPSESQRSTLRPYAPESPRRLGGHSLSYSPLLRERVEDSSSFVHGEGPDSVDDTHFVDLTNMDDDYMNSVSLGYVEEEPFLERNDAEDYGPEDSGDLEYGLPDENAPPTPGWTPADTQELPDDDDLGLDFGTDPDTTTAPYASVIFPAAGGEVLPIANTPFPVLPGIIHTPHQFDVLFSTVLDGGLHAVMAGQIMTPFTTGIDNNLNDLFNPTNMLVQEDFYRQDFEQMFKNLFRLNYAEPTSVRPPGIPWVSHNADSLDTTSQHRAEEYPDPEAWPKRHFPDIDQGIDWDALGITDKVARKYRRRTFRNYRNVRSAEKVSLSEIENTSHFLRFLRISTKHTPKVLHFQLRNILTVTSRNDIFYSTGTTVMGHHPYTHSQHPVMDLSSDAHGDSIRISSLASYHSPSTTTSLLIAGGFSGTYALRNLLSPLSSPITTGTITTDENGITNHIHITPSRTSSSPLAIFCSNDNHIRTLDTSTLTFLSHHPFPFAVNCAATSPDSRLRAVVGDSTDILIASTDSGRTELRLPHCHNDFSFAVDWAPDGITIATGNQDQTVRVFDVRNFTRPVRAIPMLMAGCRNLKFSPEGAGRPLLAIAEPSDYVHVLDCGRWEAEAQTMEFWGEVAGMEWTRDGGELVVGNADRLVGGVMAWERTGEGWGGRKRWRGEKEEVWEWRRPWRRRKRLLERGEDVAYV</sequence>
<dbReference type="EMBL" id="ML220117">
    <property type="protein sequence ID" value="TGZ82011.1"/>
    <property type="molecule type" value="Genomic_DNA"/>
</dbReference>
<dbReference type="InterPro" id="IPR015943">
    <property type="entry name" value="WD40/YVTN_repeat-like_dom_sf"/>
</dbReference>
<protein>
    <submittedName>
        <fullName evidence="3">Uncharacterized protein</fullName>
    </submittedName>
</protein>
<feature type="compositionally biased region" description="Low complexity" evidence="2">
    <location>
        <begin position="91"/>
        <end position="101"/>
    </location>
</feature>
<feature type="compositionally biased region" description="Acidic residues" evidence="2">
    <location>
        <begin position="432"/>
        <end position="441"/>
    </location>
</feature>
<dbReference type="PROSITE" id="PS50082">
    <property type="entry name" value="WD_REPEATS_2"/>
    <property type="match status" value="1"/>
</dbReference>
<dbReference type="SUPFAM" id="SSF50978">
    <property type="entry name" value="WD40 repeat-like"/>
    <property type="match status" value="1"/>
</dbReference>
<dbReference type="OrthoDB" id="20669at2759"/>
<dbReference type="SMART" id="SM00320">
    <property type="entry name" value="WD40"/>
    <property type="match status" value="1"/>
</dbReference>
<feature type="compositionally biased region" description="Low complexity" evidence="2">
    <location>
        <begin position="226"/>
        <end position="244"/>
    </location>
</feature>
<proteinExistence type="predicted"/>
<dbReference type="InParanoid" id="A0A4S2MZ56"/>